<gene>
    <name evidence="1" type="ORF">I7730_06560</name>
</gene>
<organism evidence="1">
    <name type="scientific">Vibrio vulnificus</name>
    <dbReference type="NCBI Taxonomy" id="672"/>
    <lineage>
        <taxon>Bacteria</taxon>
        <taxon>Pseudomonadati</taxon>
        <taxon>Pseudomonadota</taxon>
        <taxon>Gammaproteobacteria</taxon>
        <taxon>Vibrionales</taxon>
        <taxon>Vibrionaceae</taxon>
        <taxon>Vibrio</taxon>
    </lineage>
</organism>
<accession>A0A854GV64</accession>
<dbReference type="Proteomes" id="UP000863257">
    <property type="component" value="Unassembled WGS sequence"/>
</dbReference>
<dbReference type="EMBL" id="DACRBY010000006">
    <property type="protein sequence ID" value="HAS8539445.1"/>
    <property type="molecule type" value="Genomic_DNA"/>
</dbReference>
<dbReference type="AlphaFoldDB" id="A0A854GV64"/>
<proteinExistence type="predicted"/>
<dbReference type="RefSeq" id="WP_039468778.1">
    <property type="nucleotide sequence ID" value="NZ_CP150831.1"/>
</dbReference>
<reference evidence="1" key="2">
    <citation type="submission" date="2019-01" db="EMBL/GenBank/DDBJ databases">
        <authorList>
            <consortium name="NCBI Pathogen Detection Project"/>
        </authorList>
    </citation>
    <scope>NUCLEOTIDE SEQUENCE</scope>
    <source>
        <strain evidence="1">BCW_3452</strain>
    </source>
</reference>
<evidence type="ECO:0000313" key="1">
    <source>
        <dbReference type="EMBL" id="HAS8539445.1"/>
    </source>
</evidence>
<sequence>MSYCVWSSKANHVVLTRNDLNVFFDGFEVEAIEATLWVYQGSVTVAALTITDENRTQMMSLAKRMQVLGATNHGEPLNAAGVAA</sequence>
<reference evidence="1" key="1">
    <citation type="journal article" date="2018" name="Genome Biol.">
        <title>SKESA: strategic k-mer extension for scrupulous assemblies.</title>
        <authorList>
            <person name="Souvorov A."/>
            <person name="Agarwala R."/>
            <person name="Lipman D.J."/>
        </authorList>
    </citation>
    <scope>NUCLEOTIDE SEQUENCE</scope>
    <source>
        <strain evidence="1">BCW_3452</strain>
    </source>
</reference>
<name>A0A854GV64_VIBVL</name>
<comment type="caution">
    <text evidence="1">The sequence shown here is derived from an EMBL/GenBank/DDBJ whole genome shotgun (WGS) entry which is preliminary data.</text>
</comment>
<protein>
    <submittedName>
        <fullName evidence="1">Uncharacterized protein</fullName>
    </submittedName>
</protein>